<evidence type="ECO:0000256" key="8">
    <source>
        <dbReference type="RuleBase" id="RU000461"/>
    </source>
</evidence>
<dbReference type="InterPro" id="IPR036396">
    <property type="entry name" value="Cyt_P450_sf"/>
</dbReference>
<name>A0A484M6X9_9ASTE</name>
<sequence>MDSSFISTFFSAVLFFSFTAAAYSLMMNNRKKSIDGKLPPGPWRLPVIGSMHHLVGSYPLRRLRELAKIHGPLMHVQLGEVSAIIASSPDMAKAVFKTHDLAFASRPKLLIPDIVCYKRSDIVFSPYGDYWRQMRKIVVLELLSNKSVQGFDSIRRDQLSRLLELIRSHEGRPVNLTEMIFRFTSAMTCRSAFGSVFERGDEFITLIKEVLVLLGGFDVADILPSLTLLHGLSPMRRKVMRIHKKVDAILDDVIGEHKKSLASGSTGNGEKGGEDLIDVLLRLKRTGGLQFPITDDNIKAIVFDLFTAGTETSSTTIVWAMVEMMRNPGVLAKAQAEMRGAAGGEVEKLKYMKLVVKETLRLHPPSPLSIPRECMAETEIEGYTIPAKAWIMVNIQSISRDPAYWDDPESFVPERFENSGVDFMGNNFEFLPFGGGRRICPGLSFGLANVYLPLAHLLYHFDWKLPRETEHARSLDLTESPGITAGKMDDLYLIATAV</sequence>
<dbReference type="Proteomes" id="UP000595140">
    <property type="component" value="Unassembled WGS sequence"/>
</dbReference>
<keyword evidence="4 8" id="KW-0560">Oxidoreductase</keyword>
<evidence type="ECO:0000256" key="5">
    <source>
        <dbReference type="ARBA" id="ARBA00023004"/>
    </source>
</evidence>
<evidence type="ECO:0000256" key="3">
    <source>
        <dbReference type="ARBA" id="ARBA00022723"/>
    </source>
</evidence>
<evidence type="ECO:0000256" key="7">
    <source>
        <dbReference type="PIRSR" id="PIRSR602401-1"/>
    </source>
</evidence>
<keyword evidence="5 7" id="KW-0408">Iron</keyword>
<evidence type="ECO:0000313" key="10">
    <source>
        <dbReference type="Proteomes" id="UP000595140"/>
    </source>
</evidence>
<dbReference type="InterPro" id="IPR001128">
    <property type="entry name" value="Cyt_P450"/>
</dbReference>
<dbReference type="AlphaFoldDB" id="A0A484M6X9"/>
<keyword evidence="6 8" id="KW-0503">Monooxygenase</keyword>
<dbReference type="FunFam" id="1.10.630.10:FF:000043">
    <property type="entry name" value="Cytochrome P450 99A2"/>
    <property type="match status" value="1"/>
</dbReference>
<evidence type="ECO:0000256" key="2">
    <source>
        <dbReference type="ARBA" id="ARBA00022617"/>
    </source>
</evidence>
<dbReference type="GO" id="GO:0016705">
    <property type="term" value="F:oxidoreductase activity, acting on paired donors, with incorporation or reduction of molecular oxygen"/>
    <property type="evidence" value="ECO:0007669"/>
    <property type="project" value="InterPro"/>
</dbReference>
<dbReference type="Pfam" id="PF00067">
    <property type="entry name" value="p450"/>
    <property type="match status" value="1"/>
</dbReference>
<reference evidence="9 10" key="1">
    <citation type="submission" date="2018-04" db="EMBL/GenBank/DDBJ databases">
        <authorList>
            <person name="Vogel A."/>
        </authorList>
    </citation>
    <scope>NUCLEOTIDE SEQUENCE [LARGE SCALE GENOMIC DNA]</scope>
</reference>
<dbReference type="InterPro" id="IPR052306">
    <property type="entry name" value="CYP450_71D"/>
</dbReference>
<keyword evidence="2 7" id="KW-0349">Heme</keyword>
<dbReference type="PRINTS" id="PR00463">
    <property type="entry name" value="EP450I"/>
</dbReference>
<proteinExistence type="inferred from homology"/>
<protein>
    <submittedName>
        <fullName evidence="9">Uncharacterized protein</fullName>
    </submittedName>
</protein>
<organism evidence="9 10">
    <name type="scientific">Cuscuta campestris</name>
    <dbReference type="NCBI Taxonomy" id="132261"/>
    <lineage>
        <taxon>Eukaryota</taxon>
        <taxon>Viridiplantae</taxon>
        <taxon>Streptophyta</taxon>
        <taxon>Embryophyta</taxon>
        <taxon>Tracheophyta</taxon>
        <taxon>Spermatophyta</taxon>
        <taxon>Magnoliopsida</taxon>
        <taxon>eudicotyledons</taxon>
        <taxon>Gunneridae</taxon>
        <taxon>Pentapetalae</taxon>
        <taxon>asterids</taxon>
        <taxon>lamiids</taxon>
        <taxon>Solanales</taxon>
        <taxon>Convolvulaceae</taxon>
        <taxon>Cuscuteae</taxon>
        <taxon>Cuscuta</taxon>
        <taxon>Cuscuta subgen. Grammica</taxon>
        <taxon>Cuscuta sect. Cleistogrammica</taxon>
    </lineage>
</organism>
<dbReference type="PANTHER" id="PTHR47953:SF16">
    <property type="entry name" value="CYTOCHROME P450 71D8"/>
    <property type="match status" value="1"/>
</dbReference>
<dbReference type="InterPro" id="IPR017972">
    <property type="entry name" value="Cyt_P450_CS"/>
</dbReference>
<comment type="similarity">
    <text evidence="1 8">Belongs to the cytochrome P450 family.</text>
</comment>
<evidence type="ECO:0000313" key="9">
    <source>
        <dbReference type="EMBL" id="VFQ84620.1"/>
    </source>
</evidence>
<comment type="cofactor">
    <cofactor evidence="7">
        <name>heme</name>
        <dbReference type="ChEBI" id="CHEBI:30413"/>
    </cofactor>
</comment>
<feature type="binding site" description="axial binding residue" evidence="7">
    <location>
        <position position="440"/>
    </location>
    <ligand>
        <name>heme</name>
        <dbReference type="ChEBI" id="CHEBI:30413"/>
    </ligand>
    <ligandPart>
        <name>Fe</name>
        <dbReference type="ChEBI" id="CHEBI:18248"/>
    </ligandPart>
</feature>
<dbReference type="PROSITE" id="PS00086">
    <property type="entry name" value="CYTOCHROME_P450"/>
    <property type="match status" value="1"/>
</dbReference>
<gene>
    <name evidence="9" type="ORF">CCAM_LOCUS26396</name>
</gene>
<keyword evidence="3 7" id="KW-0479">Metal-binding</keyword>
<dbReference type="InterPro" id="IPR002401">
    <property type="entry name" value="Cyt_P450_E_grp-I"/>
</dbReference>
<dbReference type="SUPFAM" id="SSF48264">
    <property type="entry name" value="Cytochrome P450"/>
    <property type="match status" value="1"/>
</dbReference>
<dbReference type="PANTHER" id="PTHR47953">
    <property type="entry name" value="OS08G0105600 PROTEIN"/>
    <property type="match status" value="1"/>
</dbReference>
<accession>A0A484M6X9</accession>
<evidence type="ECO:0000256" key="6">
    <source>
        <dbReference type="ARBA" id="ARBA00023033"/>
    </source>
</evidence>
<keyword evidence="10" id="KW-1185">Reference proteome</keyword>
<dbReference type="EMBL" id="OOIL02002808">
    <property type="protein sequence ID" value="VFQ84620.1"/>
    <property type="molecule type" value="Genomic_DNA"/>
</dbReference>
<dbReference type="PRINTS" id="PR00385">
    <property type="entry name" value="P450"/>
</dbReference>
<dbReference type="OrthoDB" id="2789670at2759"/>
<dbReference type="GO" id="GO:0020037">
    <property type="term" value="F:heme binding"/>
    <property type="evidence" value="ECO:0007669"/>
    <property type="project" value="InterPro"/>
</dbReference>
<dbReference type="Gene3D" id="1.10.630.10">
    <property type="entry name" value="Cytochrome P450"/>
    <property type="match status" value="1"/>
</dbReference>
<dbReference type="GO" id="GO:0005506">
    <property type="term" value="F:iron ion binding"/>
    <property type="evidence" value="ECO:0007669"/>
    <property type="project" value="InterPro"/>
</dbReference>
<dbReference type="CDD" id="cd11072">
    <property type="entry name" value="CYP71-like"/>
    <property type="match status" value="1"/>
</dbReference>
<evidence type="ECO:0000256" key="4">
    <source>
        <dbReference type="ARBA" id="ARBA00023002"/>
    </source>
</evidence>
<evidence type="ECO:0000256" key="1">
    <source>
        <dbReference type="ARBA" id="ARBA00010617"/>
    </source>
</evidence>
<dbReference type="GO" id="GO:0004497">
    <property type="term" value="F:monooxygenase activity"/>
    <property type="evidence" value="ECO:0007669"/>
    <property type="project" value="UniProtKB-KW"/>
</dbReference>